<dbReference type="Proteomes" id="UP001407347">
    <property type="component" value="Unassembled WGS sequence"/>
</dbReference>
<evidence type="ECO:0000313" key="1">
    <source>
        <dbReference type="EMBL" id="MEN3236381.1"/>
    </source>
</evidence>
<reference evidence="1 2" key="1">
    <citation type="journal article" date="2023" name="PLoS ONE">
        <title>Complete genome assembly of Hawai'i environmental nontuberculous mycobacteria reveals unexpected co-isolation with methylobacteria.</title>
        <authorList>
            <person name="Hendrix J."/>
            <person name="Epperson L.E."/>
            <person name="Tong E.I."/>
            <person name="Chan Y.L."/>
            <person name="Hasan N.A."/>
            <person name="Dawrs S.N."/>
            <person name="Norton G.J."/>
            <person name="Virdi R."/>
            <person name="Crooks J.L."/>
            <person name="Chan E.D."/>
            <person name="Honda J.R."/>
            <person name="Strong M."/>
        </authorList>
    </citation>
    <scope>NUCLEOTIDE SEQUENCE [LARGE SCALE GENOMIC DNA]</scope>
    <source>
        <strain evidence="1 2">NJH_HI04-1</strain>
    </source>
</reference>
<accession>A0ABU9ZYU7</accession>
<proteinExistence type="predicted"/>
<evidence type="ECO:0008006" key="3">
    <source>
        <dbReference type="Google" id="ProtNLM"/>
    </source>
</evidence>
<evidence type="ECO:0000313" key="2">
    <source>
        <dbReference type="Proteomes" id="UP001407347"/>
    </source>
</evidence>
<protein>
    <recommendedName>
        <fullName evidence="3">HTH cro/C1-type domain-containing protein</fullName>
    </recommendedName>
</protein>
<sequence length="199" mass="21917">MSAPEDTLDEILIRFHEEADQITPELVRAWTDAYPQYAEEIRAHAVERIEMAHHRRRADADTAVTDFSEFVRAAVQAAAERHAPEPVPGLRGVLASHEMDVRTFAAEIGLARSIVADLGSGQIVAGTVPQRFMRIASERLGCTVEWLQAVLSNSRHAATAPAFKSSATPTAGRARTWDEAVRASTMPDERKAFWLAAED</sequence>
<dbReference type="RefSeq" id="WP_346013224.1">
    <property type="nucleotide sequence ID" value="NZ_JAQYXP010000003.1"/>
</dbReference>
<organism evidence="1 2">
    <name type="scientific">Methylobacterium ajmalii</name>
    <dbReference type="NCBI Taxonomy" id="2738439"/>
    <lineage>
        <taxon>Bacteria</taxon>
        <taxon>Pseudomonadati</taxon>
        <taxon>Pseudomonadota</taxon>
        <taxon>Alphaproteobacteria</taxon>
        <taxon>Hyphomicrobiales</taxon>
        <taxon>Methylobacteriaceae</taxon>
        <taxon>Methylobacterium</taxon>
    </lineage>
</organism>
<keyword evidence="2" id="KW-1185">Reference proteome</keyword>
<gene>
    <name evidence="1" type="ORF">PUR29_22805</name>
</gene>
<dbReference type="EMBL" id="JAQYXP010000003">
    <property type="protein sequence ID" value="MEN3236381.1"/>
    <property type="molecule type" value="Genomic_DNA"/>
</dbReference>
<comment type="caution">
    <text evidence="1">The sequence shown here is derived from an EMBL/GenBank/DDBJ whole genome shotgun (WGS) entry which is preliminary data.</text>
</comment>
<name>A0ABU9ZYU7_9HYPH</name>